<dbReference type="Proteomes" id="UP000314982">
    <property type="component" value="Unassembled WGS sequence"/>
</dbReference>
<dbReference type="GO" id="GO:0004674">
    <property type="term" value="F:protein serine/threonine kinase activity"/>
    <property type="evidence" value="ECO:0007669"/>
    <property type="project" value="UniProtKB-KW"/>
</dbReference>
<evidence type="ECO:0000313" key="7">
    <source>
        <dbReference type="Ensembl" id="ENSHHUP00000016670.1"/>
    </source>
</evidence>
<dbReference type="GeneTree" id="ENSGT00940000154014"/>
<evidence type="ECO:0000313" key="8">
    <source>
        <dbReference type="Proteomes" id="UP000314982"/>
    </source>
</evidence>
<evidence type="ECO:0000259" key="6">
    <source>
        <dbReference type="PROSITE" id="PS50011"/>
    </source>
</evidence>
<keyword evidence="5" id="KW-0067">ATP-binding</keyword>
<dbReference type="Pfam" id="PF00069">
    <property type="entry name" value="Pkinase"/>
    <property type="match status" value="1"/>
</dbReference>
<evidence type="ECO:0000256" key="3">
    <source>
        <dbReference type="ARBA" id="ARBA00022741"/>
    </source>
</evidence>
<evidence type="ECO:0000256" key="4">
    <source>
        <dbReference type="ARBA" id="ARBA00022777"/>
    </source>
</evidence>
<reference evidence="8" key="1">
    <citation type="submission" date="2018-06" db="EMBL/GenBank/DDBJ databases">
        <title>Genome assembly of Danube salmon.</title>
        <authorList>
            <person name="Macqueen D.J."/>
            <person name="Gundappa M.K."/>
        </authorList>
    </citation>
    <scope>NUCLEOTIDE SEQUENCE [LARGE SCALE GENOMIC DNA]</scope>
</reference>
<reference evidence="7" key="2">
    <citation type="submission" date="2025-08" db="UniProtKB">
        <authorList>
            <consortium name="Ensembl"/>
        </authorList>
    </citation>
    <scope>IDENTIFICATION</scope>
</reference>
<name>A0A4W5L0U2_9TELE</name>
<evidence type="ECO:0000256" key="1">
    <source>
        <dbReference type="ARBA" id="ARBA00022527"/>
    </source>
</evidence>
<feature type="domain" description="Protein kinase" evidence="6">
    <location>
        <begin position="1"/>
        <end position="69"/>
    </location>
</feature>
<accession>A0A4W5L0U2</accession>
<keyword evidence="2" id="KW-0808">Transferase</keyword>
<dbReference type="InterPro" id="IPR011009">
    <property type="entry name" value="Kinase-like_dom_sf"/>
</dbReference>
<sequence>MLLSHCSSLQPQNILLTCDAPLGDIKIVDFGLSRMVSSSQELREIMGTPEYVAPEILNYEPISTATDMW</sequence>
<dbReference type="InterPro" id="IPR000719">
    <property type="entry name" value="Prot_kinase_dom"/>
</dbReference>
<organism evidence="7 8">
    <name type="scientific">Hucho hucho</name>
    <name type="common">huchen</name>
    <dbReference type="NCBI Taxonomy" id="62062"/>
    <lineage>
        <taxon>Eukaryota</taxon>
        <taxon>Metazoa</taxon>
        <taxon>Chordata</taxon>
        <taxon>Craniata</taxon>
        <taxon>Vertebrata</taxon>
        <taxon>Euteleostomi</taxon>
        <taxon>Actinopterygii</taxon>
        <taxon>Neopterygii</taxon>
        <taxon>Teleostei</taxon>
        <taxon>Protacanthopterygii</taxon>
        <taxon>Salmoniformes</taxon>
        <taxon>Salmonidae</taxon>
        <taxon>Salmoninae</taxon>
        <taxon>Hucho</taxon>
    </lineage>
</organism>
<dbReference type="PROSITE" id="PS50011">
    <property type="entry name" value="PROTEIN_KINASE_DOM"/>
    <property type="match status" value="1"/>
</dbReference>
<dbReference type="GO" id="GO:0005524">
    <property type="term" value="F:ATP binding"/>
    <property type="evidence" value="ECO:0007669"/>
    <property type="project" value="UniProtKB-KW"/>
</dbReference>
<evidence type="ECO:0000256" key="5">
    <source>
        <dbReference type="ARBA" id="ARBA00022840"/>
    </source>
</evidence>
<dbReference type="PANTHER" id="PTHR24342:SF6">
    <property type="entry name" value="SERINE_THREONINE-PROTEIN KINASE 17A"/>
    <property type="match status" value="1"/>
</dbReference>
<protein>
    <recommendedName>
        <fullName evidence="6">Protein kinase domain-containing protein</fullName>
    </recommendedName>
</protein>
<keyword evidence="1" id="KW-0723">Serine/threonine-protein kinase</keyword>
<dbReference type="GO" id="GO:0043065">
    <property type="term" value="P:positive regulation of apoptotic process"/>
    <property type="evidence" value="ECO:0007669"/>
    <property type="project" value="TreeGrafter"/>
</dbReference>
<evidence type="ECO:0000256" key="2">
    <source>
        <dbReference type="ARBA" id="ARBA00022679"/>
    </source>
</evidence>
<dbReference type="Ensembl" id="ENSHHUT00000017277.1">
    <property type="protein sequence ID" value="ENSHHUP00000016670.1"/>
    <property type="gene ID" value="ENSHHUG00000010409.1"/>
</dbReference>
<dbReference type="Gene3D" id="1.10.510.10">
    <property type="entry name" value="Transferase(Phosphotransferase) domain 1"/>
    <property type="match status" value="1"/>
</dbReference>
<keyword evidence="3" id="KW-0547">Nucleotide-binding</keyword>
<dbReference type="SUPFAM" id="SSF56112">
    <property type="entry name" value="Protein kinase-like (PK-like)"/>
    <property type="match status" value="1"/>
</dbReference>
<keyword evidence="8" id="KW-1185">Reference proteome</keyword>
<dbReference type="AlphaFoldDB" id="A0A4W5L0U2"/>
<dbReference type="GO" id="GO:0005634">
    <property type="term" value="C:nucleus"/>
    <property type="evidence" value="ECO:0007669"/>
    <property type="project" value="TreeGrafter"/>
</dbReference>
<dbReference type="STRING" id="62062.ENSHHUP00000016670"/>
<reference evidence="7" key="3">
    <citation type="submission" date="2025-09" db="UniProtKB">
        <authorList>
            <consortium name="Ensembl"/>
        </authorList>
    </citation>
    <scope>IDENTIFICATION</scope>
</reference>
<proteinExistence type="predicted"/>
<dbReference type="PANTHER" id="PTHR24342">
    <property type="entry name" value="SERINE/THREONINE-PROTEIN KINASE 17"/>
    <property type="match status" value="1"/>
</dbReference>
<dbReference type="GO" id="GO:0035556">
    <property type="term" value="P:intracellular signal transduction"/>
    <property type="evidence" value="ECO:0007669"/>
    <property type="project" value="TreeGrafter"/>
</dbReference>
<keyword evidence="4" id="KW-0418">Kinase</keyword>